<reference evidence="3 4" key="1">
    <citation type="submission" date="2018-11" db="EMBL/GenBank/DDBJ databases">
        <authorList>
            <consortium name="Pathogen Informatics"/>
        </authorList>
    </citation>
    <scope>NUCLEOTIDE SEQUENCE [LARGE SCALE GENOMIC DNA]</scope>
    <source>
        <strain evidence="3 4">Egypt</strain>
    </source>
</reference>
<evidence type="ECO:0000259" key="2">
    <source>
        <dbReference type="Pfam" id="PF00079"/>
    </source>
</evidence>
<evidence type="ECO:0000256" key="1">
    <source>
        <dbReference type="ARBA" id="ARBA00009500"/>
    </source>
</evidence>
<accession>A0A3P8GLF2</accession>
<evidence type="ECO:0000313" key="4">
    <source>
        <dbReference type="Proteomes" id="UP000272942"/>
    </source>
</evidence>
<dbReference type="PANTHER" id="PTHR11461">
    <property type="entry name" value="SERINE PROTEASE INHIBITOR, SERPIN"/>
    <property type="match status" value="1"/>
</dbReference>
<dbReference type="EMBL" id="UZAN01053171">
    <property type="protein sequence ID" value="VDP89852.1"/>
    <property type="molecule type" value="Genomic_DNA"/>
</dbReference>
<dbReference type="InterPro" id="IPR036186">
    <property type="entry name" value="Serpin_sf"/>
</dbReference>
<dbReference type="SUPFAM" id="SSF56574">
    <property type="entry name" value="Serpins"/>
    <property type="match status" value="1"/>
</dbReference>
<dbReference type="AlphaFoldDB" id="A0A3P8GLF2"/>
<dbReference type="OrthoDB" id="671595at2759"/>
<dbReference type="Pfam" id="PF00079">
    <property type="entry name" value="Serpin"/>
    <property type="match status" value="1"/>
</dbReference>
<name>A0A3P8GLF2_9TREM</name>
<sequence length="311" mass="34734">MECTSAGCGGRAKRQHFQAKTRQSYAGALMVHFTSQAVKSFCTKLYEKVLESQREHYENVFISPVSIYAAMAMVLAGSEGETKREILSALQLPTDIGNDGVHNAIGSFVSGCFQSTPGVTVSVGNRGFAKHDVIIVPQYQEMLSKNYGAVLENNVSKPPQMAALCKYWHSSVVEAASLHVFVRYLVCVLFFVTQSHQWSVVPDLLKSPFQQGFTVICYHCIVKSKFGPKAHFTLCSNNLEKHEECHPCVIDANENIIFSLIDGWNHPPEVLEEIDALDCFIIDCRLLNVDSLGEGRKRLRLPLICFWSSRH</sequence>
<gene>
    <name evidence="3" type="ORF">ECPE_LOCUS12580</name>
</gene>
<dbReference type="GO" id="GO:0005615">
    <property type="term" value="C:extracellular space"/>
    <property type="evidence" value="ECO:0007669"/>
    <property type="project" value="InterPro"/>
</dbReference>
<protein>
    <recommendedName>
        <fullName evidence="2">Serpin domain-containing protein</fullName>
    </recommendedName>
</protein>
<proteinExistence type="inferred from homology"/>
<dbReference type="InterPro" id="IPR042178">
    <property type="entry name" value="Serpin_sf_1"/>
</dbReference>
<keyword evidence="4" id="KW-1185">Reference proteome</keyword>
<dbReference type="InterPro" id="IPR000215">
    <property type="entry name" value="Serpin_fam"/>
</dbReference>
<dbReference type="GO" id="GO:0004867">
    <property type="term" value="F:serine-type endopeptidase inhibitor activity"/>
    <property type="evidence" value="ECO:0007669"/>
    <property type="project" value="InterPro"/>
</dbReference>
<evidence type="ECO:0000313" key="3">
    <source>
        <dbReference type="EMBL" id="VDP89852.1"/>
    </source>
</evidence>
<dbReference type="Proteomes" id="UP000272942">
    <property type="component" value="Unassembled WGS sequence"/>
</dbReference>
<comment type="similarity">
    <text evidence="1">Belongs to the serpin family.</text>
</comment>
<organism evidence="3 4">
    <name type="scientific">Echinostoma caproni</name>
    <dbReference type="NCBI Taxonomy" id="27848"/>
    <lineage>
        <taxon>Eukaryota</taxon>
        <taxon>Metazoa</taxon>
        <taxon>Spiralia</taxon>
        <taxon>Lophotrochozoa</taxon>
        <taxon>Platyhelminthes</taxon>
        <taxon>Trematoda</taxon>
        <taxon>Digenea</taxon>
        <taxon>Plagiorchiida</taxon>
        <taxon>Echinostomata</taxon>
        <taxon>Echinostomatoidea</taxon>
        <taxon>Echinostomatidae</taxon>
        <taxon>Echinostoma</taxon>
    </lineage>
</organism>
<dbReference type="InterPro" id="IPR023796">
    <property type="entry name" value="Serpin_dom"/>
</dbReference>
<feature type="domain" description="Serpin" evidence="2">
    <location>
        <begin position="37"/>
        <end position="153"/>
    </location>
</feature>
<dbReference type="Gene3D" id="3.30.497.10">
    <property type="entry name" value="Antithrombin, subunit I, domain 2"/>
    <property type="match status" value="1"/>
</dbReference>
<dbReference type="PANTHER" id="PTHR11461:SF211">
    <property type="entry name" value="GH10112P-RELATED"/>
    <property type="match status" value="1"/>
</dbReference>